<evidence type="ECO:0000256" key="4">
    <source>
        <dbReference type="ARBA" id="ARBA00022837"/>
    </source>
</evidence>
<dbReference type="PRINTS" id="PR00205">
    <property type="entry name" value="CADHERIN"/>
</dbReference>
<dbReference type="InterPro" id="IPR015919">
    <property type="entry name" value="Cadherin-like_sf"/>
</dbReference>
<proteinExistence type="predicted"/>
<reference evidence="13 14" key="1">
    <citation type="submission" date="2018-10" db="EMBL/GenBank/DDBJ databases">
        <authorList>
            <consortium name="Pathogen Informatics"/>
        </authorList>
    </citation>
    <scope>NUCLEOTIDE SEQUENCE [LARGE SCALE GENOMIC DNA]</scope>
</reference>
<feature type="domain" description="Cadherin" evidence="12">
    <location>
        <begin position="558"/>
        <end position="684"/>
    </location>
</feature>
<dbReference type="PROSITE" id="PS00232">
    <property type="entry name" value="CADHERIN_1"/>
    <property type="match status" value="3"/>
</dbReference>
<sequence>MDKFKLCLFFSTLHLVFSTELSFRLQEEVPSGTVVASGSALAPLLVNPDTLPVIINRKSPGASSFSFVKRVHSGLELVVAGRVDREAICSSKGASIGGLQQDSSPRHSFHIEETGRLPLFRPTFHGYDTLTSHSQQSDCTVALRVASSDKIFNIKIDILDINDNAPTWNSSVLHLSLRDEDPPGTVLYLPLAEDHDIGINGEITYSLQASDDDNDSGFSGGHRHSGSQLGLFELIKHSESASSYRTSGIMPSQQPNDQKLALRTKTLIDREQLPETIRLLLVARDAGTPTPKQSTLKLVINITDVNDNTPMFERPVYKVDTLSEDTPVGRSLLQLNAKDMDSGPNAELTYRFEDDGQPMLDVIRHFFEITPSGQLKVLRRLNVDKIDGEKNLPSSSPITFGVEAVDGASPAYALTGRTTIQLQVSDTNDEAPRIQVYPVHPPKERQAGALNSIETTAQENGSAEQLLALVEVIDPDVEGLDTVECHLKGSVAEYFQLTSTPSGNGKGEYSLMTNARLDREITPRLEVSIICQDSADHVSRQDVGVNLVDVNDNAPKFDRSAYEFFIEENDGEAEIDDSMAPLNDKRPVRGQDGENGVRAWDVDAGENSRISYHLEPDPRDQASVSYFSIDQNTGALFAVVPLDRESKSWHKFIVIASDHGDPPLSASAEVLVHVENLNDNVPQFVGQLVPEAGYSFSIDENESLGRFVGQVTAVDADDEETADGRDGLGWIRTEIYRTPGGRKGQTSSTRLIYTLGNEKDAAAFRIDKYSGNITTGDRLDREKQSTYTFRVFVSDGLLPEASVESSLNQRWAPPKSRVHTMATSVVVNVRDQNDNLPKFVQPNASNHLILLDPTTTPGRSLMRIIATDPDEGENGKVTYSIVDGNAGGIFFVAPIEGLLYLNGQIPRHTIEKAIYASATTADARPHGVVAQDDKKPEPGWQSDAATKASKADGGDIPARPTYVLKLEACDSGTPKQCSYFPNLQIQLRVPSEHNGGLSMAGYPDHMGFAPNEKGGRFYWGRNSIVEQVIIGLTVFFAVVVLAALLIVFLMRGDKTAEKIKQTPAVGPISEPELHRPLQCRSEEYLNSGSSGRLNVEGTFVEAQHGVRVLPTAPFSPVPHAMVDFSIYRDGYHLGNQLLYPHPQSIQQPASYGILGPTSLINTRPTMGTVAQQAHYRQDEPVYLSAEPQHQTSPPAHMLQHSVSMSPAQAEVTNYDYQSLDPTASRCPNMSSGCEAYYQANQLGGFADPRYHSSATTSWPRNQRTLPPVSDFQDADAEDNEDGGSGSLELMKKSFPEEVATTTPPSPLKTGTSAVVRSRTLNFPKATFV</sequence>
<keyword evidence="2 10" id="KW-0812">Transmembrane</keyword>
<feature type="domain" description="Cadherin" evidence="12">
    <location>
        <begin position="169"/>
        <end position="312"/>
    </location>
</feature>
<evidence type="ECO:0000259" key="12">
    <source>
        <dbReference type="PROSITE" id="PS50268"/>
    </source>
</evidence>
<dbReference type="OrthoDB" id="6252479at2759"/>
<comment type="subcellular location">
    <subcellularLocation>
        <location evidence="1">Membrane</location>
        <topology evidence="1">Single-pass membrane protein</topology>
    </subcellularLocation>
</comment>
<evidence type="ECO:0000256" key="10">
    <source>
        <dbReference type="SAM" id="Phobius"/>
    </source>
</evidence>
<feature type="region of interest" description="Disordered" evidence="9">
    <location>
        <begin position="1252"/>
        <end position="1311"/>
    </location>
</feature>
<feature type="domain" description="Cadherin" evidence="12">
    <location>
        <begin position="690"/>
        <end position="839"/>
    </location>
</feature>
<dbReference type="PANTHER" id="PTHR24028">
    <property type="entry name" value="CADHERIN-87A"/>
    <property type="match status" value="1"/>
</dbReference>
<organism evidence="13 14">
    <name type="scientific">Mesocestoides corti</name>
    <name type="common">Flatworm</name>
    <dbReference type="NCBI Taxonomy" id="53468"/>
    <lineage>
        <taxon>Eukaryota</taxon>
        <taxon>Metazoa</taxon>
        <taxon>Spiralia</taxon>
        <taxon>Lophotrochozoa</taxon>
        <taxon>Platyhelminthes</taxon>
        <taxon>Cestoda</taxon>
        <taxon>Eucestoda</taxon>
        <taxon>Cyclophyllidea</taxon>
        <taxon>Mesocestoididae</taxon>
        <taxon>Mesocestoides</taxon>
    </lineage>
</organism>
<dbReference type="FunFam" id="2.60.40.60:FF:000092">
    <property type="entry name" value="Protocadherin 8"/>
    <property type="match status" value="1"/>
</dbReference>
<dbReference type="STRING" id="53468.A0A158QUE2"/>
<dbReference type="Gene3D" id="2.60.40.60">
    <property type="entry name" value="Cadherins"/>
    <property type="match status" value="7"/>
</dbReference>
<evidence type="ECO:0000256" key="8">
    <source>
        <dbReference type="PROSITE-ProRule" id="PRU00043"/>
    </source>
</evidence>
<dbReference type="InterPro" id="IPR020894">
    <property type="entry name" value="Cadherin_CS"/>
</dbReference>
<keyword evidence="4 8" id="KW-0106">Calcium</keyword>
<keyword evidence="6 10" id="KW-0472">Membrane</keyword>
<evidence type="ECO:0000256" key="6">
    <source>
        <dbReference type="ARBA" id="ARBA00023136"/>
    </source>
</evidence>
<gene>
    <name evidence="13" type="ORF">MCOS_LOCUS6131</name>
</gene>
<dbReference type="PROSITE" id="PS50268">
    <property type="entry name" value="CADHERIN_2"/>
    <property type="match status" value="6"/>
</dbReference>
<dbReference type="GO" id="GO:0007156">
    <property type="term" value="P:homophilic cell adhesion via plasma membrane adhesion molecules"/>
    <property type="evidence" value="ECO:0007669"/>
    <property type="project" value="InterPro"/>
</dbReference>
<feature type="domain" description="Cadherin" evidence="12">
    <location>
        <begin position="321"/>
        <end position="434"/>
    </location>
</feature>
<keyword evidence="7" id="KW-0325">Glycoprotein</keyword>
<evidence type="ECO:0000256" key="5">
    <source>
        <dbReference type="ARBA" id="ARBA00022989"/>
    </source>
</evidence>
<feature type="compositionally biased region" description="Acidic residues" evidence="9">
    <location>
        <begin position="1272"/>
        <end position="1281"/>
    </location>
</feature>
<keyword evidence="5 10" id="KW-1133">Transmembrane helix</keyword>
<feature type="domain" description="Cadherin" evidence="12">
    <location>
        <begin position="449"/>
        <end position="557"/>
    </location>
</feature>
<feature type="transmembrane region" description="Helical" evidence="10">
    <location>
        <begin position="1028"/>
        <end position="1050"/>
    </location>
</feature>
<evidence type="ECO:0000256" key="2">
    <source>
        <dbReference type="ARBA" id="ARBA00022692"/>
    </source>
</evidence>
<dbReference type="GO" id="GO:0005886">
    <property type="term" value="C:plasma membrane"/>
    <property type="evidence" value="ECO:0007669"/>
    <property type="project" value="InterPro"/>
</dbReference>
<feature type="chain" id="PRO_5030022152" description="Cadherin domain-containing protein" evidence="11">
    <location>
        <begin position="19"/>
        <end position="1328"/>
    </location>
</feature>
<keyword evidence="11" id="KW-0732">Signal</keyword>
<feature type="compositionally biased region" description="Basic and acidic residues" evidence="9">
    <location>
        <begin position="583"/>
        <end position="592"/>
    </location>
</feature>
<protein>
    <recommendedName>
        <fullName evidence="12">Cadherin domain-containing protein</fullName>
    </recommendedName>
</protein>
<evidence type="ECO:0000313" key="14">
    <source>
        <dbReference type="Proteomes" id="UP000267029"/>
    </source>
</evidence>
<evidence type="ECO:0000256" key="11">
    <source>
        <dbReference type="SAM" id="SignalP"/>
    </source>
</evidence>
<feature type="region of interest" description="Disordered" evidence="9">
    <location>
        <begin position="925"/>
        <end position="953"/>
    </location>
</feature>
<evidence type="ECO:0000313" key="13">
    <source>
        <dbReference type="EMBL" id="VDD80128.1"/>
    </source>
</evidence>
<dbReference type="SMART" id="SM00112">
    <property type="entry name" value="CA"/>
    <property type="match status" value="6"/>
</dbReference>
<evidence type="ECO:0000256" key="3">
    <source>
        <dbReference type="ARBA" id="ARBA00022737"/>
    </source>
</evidence>
<dbReference type="CDD" id="cd11304">
    <property type="entry name" value="Cadherin_repeat"/>
    <property type="match status" value="6"/>
</dbReference>
<evidence type="ECO:0000256" key="7">
    <source>
        <dbReference type="ARBA" id="ARBA00023180"/>
    </source>
</evidence>
<evidence type="ECO:0000256" key="1">
    <source>
        <dbReference type="ARBA" id="ARBA00004167"/>
    </source>
</evidence>
<dbReference type="PANTHER" id="PTHR24028:SF146">
    <property type="entry name" value="CADHERIN 96CB, ISOFORM D-RELATED"/>
    <property type="match status" value="1"/>
</dbReference>
<feature type="signal peptide" evidence="11">
    <location>
        <begin position="1"/>
        <end position="18"/>
    </location>
</feature>
<dbReference type="GO" id="GO:0005509">
    <property type="term" value="F:calcium ion binding"/>
    <property type="evidence" value="ECO:0007669"/>
    <property type="project" value="UniProtKB-UniRule"/>
</dbReference>
<accession>A0A158QUE2</accession>
<dbReference type="InterPro" id="IPR050174">
    <property type="entry name" value="Protocadherin/Cadherin-CA"/>
</dbReference>
<dbReference type="InterPro" id="IPR002126">
    <property type="entry name" value="Cadherin-like_dom"/>
</dbReference>
<feature type="domain" description="Cadherin" evidence="12">
    <location>
        <begin position="843"/>
        <end position="962"/>
    </location>
</feature>
<dbReference type="SUPFAM" id="SSF49313">
    <property type="entry name" value="Cadherin-like"/>
    <property type="match status" value="6"/>
</dbReference>
<keyword evidence="3" id="KW-0677">Repeat</keyword>
<name>A0A158QUE2_MESCO</name>
<feature type="compositionally biased region" description="Polar residues" evidence="9">
    <location>
        <begin position="1252"/>
        <end position="1264"/>
    </location>
</feature>
<dbReference type="Proteomes" id="UP000267029">
    <property type="component" value="Unassembled WGS sequence"/>
</dbReference>
<keyword evidence="14" id="KW-1185">Reference proteome</keyword>
<evidence type="ECO:0000256" key="9">
    <source>
        <dbReference type="SAM" id="MobiDB-lite"/>
    </source>
</evidence>
<dbReference type="Pfam" id="PF00028">
    <property type="entry name" value="Cadherin"/>
    <property type="match status" value="4"/>
</dbReference>
<dbReference type="EMBL" id="UXSR01005237">
    <property type="protein sequence ID" value="VDD80128.1"/>
    <property type="molecule type" value="Genomic_DNA"/>
</dbReference>
<feature type="region of interest" description="Disordered" evidence="9">
    <location>
        <begin position="577"/>
        <end position="598"/>
    </location>
</feature>